<keyword evidence="2" id="KW-0408">Iron</keyword>
<feature type="domain" description="FAD-binding FR-type" evidence="4">
    <location>
        <begin position="27"/>
        <end position="128"/>
    </location>
</feature>
<dbReference type="OrthoDB" id="4307358at2"/>
<dbReference type="Gene3D" id="3.40.50.80">
    <property type="entry name" value="Nucleotide-binding domain of ferredoxin-NADP reductase (FNR) module"/>
    <property type="match status" value="1"/>
</dbReference>
<organism evidence="5 6">
    <name type="scientific">Ornithinimicrobium avium</name>
    <dbReference type="NCBI Taxonomy" id="2283195"/>
    <lineage>
        <taxon>Bacteria</taxon>
        <taxon>Bacillati</taxon>
        <taxon>Actinomycetota</taxon>
        <taxon>Actinomycetes</taxon>
        <taxon>Micrococcales</taxon>
        <taxon>Ornithinimicrobiaceae</taxon>
        <taxon>Ornithinimicrobium</taxon>
    </lineage>
</organism>
<dbReference type="PRINTS" id="PR00410">
    <property type="entry name" value="PHEHYDRXLASE"/>
</dbReference>
<dbReference type="InterPro" id="IPR039261">
    <property type="entry name" value="FNR_nucleotide-bd"/>
</dbReference>
<dbReference type="PANTHER" id="PTHR47354">
    <property type="entry name" value="NADH OXIDOREDUCTASE HCR"/>
    <property type="match status" value="1"/>
</dbReference>
<evidence type="ECO:0000259" key="4">
    <source>
        <dbReference type="PROSITE" id="PS51384"/>
    </source>
</evidence>
<dbReference type="PANTHER" id="PTHR47354:SF5">
    <property type="entry name" value="PROTEIN RFBI"/>
    <property type="match status" value="1"/>
</dbReference>
<dbReference type="InterPro" id="IPR008333">
    <property type="entry name" value="Cbr1-like_FAD-bd_dom"/>
</dbReference>
<dbReference type="SUPFAM" id="SSF63380">
    <property type="entry name" value="Riboflavin synthase domain-like"/>
    <property type="match status" value="1"/>
</dbReference>
<keyword evidence="2" id="KW-0479">Metal-binding</keyword>
<dbReference type="InterPro" id="IPR050415">
    <property type="entry name" value="MRET"/>
</dbReference>
<dbReference type="KEGG" id="orn:DV701_11580"/>
<evidence type="ECO:0000313" key="5">
    <source>
        <dbReference type="EMBL" id="AXH96676.1"/>
    </source>
</evidence>
<keyword evidence="2" id="KW-0001">2Fe-2S</keyword>
<dbReference type="Pfam" id="PF00970">
    <property type="entry name" value="FAD_binding_6"/>
    <property type="match status" value="1"/>
</dbReference>
<evidence type="ECO:0000313" key="6">
    <source>
        <dbReference type="Proteomes" id="UP000253790"/>
    </source>
</evidence>
<dbReference type="InterPro" id="IPR001433">
    <property type="entry name" value="OxRdtase_FAD/NAD-bd"/>
</dbReference>
<dbReference type="SUPFAM" id="SSF52343">
    <property type="entry name" value="Ferredoxin reductase-like, C-terminal NADP-linked domain"/>
    <property type="match status" value="1"/>
</dbReference>
<protein>
    <recommendedName>
        <fullName evidence="4">FAD-binding FR-type domain-containing protein</fullName>
    </recommendedName>
</protein>
<evidence type="ECO:0000256" key="3">
    <source>
        <dbReference type="ARBA" id="ARBA00023014"/>
    </source>
</evidence>
<dbReference type="PROSITE" id="PS51384">
    <property type="entry name" value="FAD_FR"/>
    <property type="match status" value="1"/>
</dbReference>
<dbReference type="Pfam" id="PF00175">
    <property type="entry name" value="NAD_binding_1"/>
    <property type="match status" value="1"/>
</dbReference>
<evidence type="ECO:0000256" key="2">
    <source>
        <dbReference type="ARBA" id="ARBA00022714"/>
    </source>
</evidence>
<evidence type="ECO:0000256" key="1">
    <source>
        <dbReference type="ARBA" id="ARBA00001974"/>
    </source>
</evidence>
<reference evidence="5 6" key="1">
    <citation type="submission" date="2018-07" db="EMBL/GenBank/DDBJ databases">
        <title>Complete genome sequencing of Ornithinimicrobium sp. AMA3305.</title>
        <authorList>
            <person name="Bae J.-W."/>
        </authorList>
    </citation>
    <scope>NUCLEOTIDE SEQUENCE [LARGE SCALE GENOMIC DNA]</scope>
    <source>
        <strain evidence="5 6">AMA3305</strain>
    </source>
</reference>
<dbReference type="GO" id="GO:0051537">
    <property type="term" value="F:2 iron, 2 sulfur cluster binding"/>
    <property type="evidence" value="ECO:0007669"/>
    <property type="project" value="UniProtKB-KW"/>
</dbReference>
<dbReference type="AlphaFoldDB" id="A0A345NNR8"/>
<accession>A0A345NNR8</accession>
<sequence>MAGPRCSGPADAALRGGRLSVVSTATSEDLPHVLVSRTWVTPAVAELTLRPEGRHLTFAPGQYVLVSDENDRFPVRSYSVANAPDPSGSIRLLVTRVDKGRTSPWLTTSMPLGTSVMLSGPYGTFVVDPRSERPILCVAGGSGLAPVLSLAEAAVLRGTPRSFSVLFSARSEADLMYEDRFASWQAEQPGFRYVRTLTRAPGPPPVGRVGLVLPEIVPDLSGHDVFVAGAPGLVATVCRVAQDLGCVPGAVRTEAFFADPQGAAPA</sequence>
<comment type="cofactor">
    <cofactor evidence="1">
        <name>FAD</name>
        <dbReference type="ChEBI" id="CHEBI:57692"/>
    </cofactor>
</comment>
<keyword evidence="6" id="KW-1185">Reference proteome</keyword>
<name>A0A345NNR8_9MICO</name>
<dbReference type="GO" id="GO:0016491">
    <property type="term" value="F:oxidoreductase activity"/>
    <property type="evidence" value="ECO:0007669"/>
    <property type="project" value="InterPro"/>
</dbReference>
<dbReference type="Gene3D" id="2.40.30.10">
    <property type="entry name" value="Translation factors"/>
    <property type="match status" value="1"/>
</dbReference>
<dbReference type="InterPro" id="IPR017927">
    <property type="entry name" value="FAD-bd_FR_type"/>
</dbReference>
<dbReference type="Proteomes" id="UP000253790">
    <property type="component" value="Chromosome"/>
</dbReference>
<gene>
    <name evidence="5" type="ORF">DV701_11580</name>
</gene>
<proteinExistence type="predicted"/>
<keyword evidence="3" id="KW-0411">Iron-sulfur</keyword>
<dbReference type="EMBL" id="CP031229">
    <property type="protein sequence ID" value="AXH96676.1"/>
    <property type="molecule type" value="Genomic_DNA"/>
</dbReference>
<dbReference type="InterPro" id="IPR017938">
    <property type="entry name" value="Riboflavin_synthase-like_b-brl"/>
</dbReference>